<dbReference type="EMBL" id="JACSPU010000012">
    <property type="protein sequence ID" value="MBD8016816.1"/>
    <property type="molecule type" value="Genomic_DNA"/>
</dbReference>
<name>A0ABR8WIE2_9BACL</name>
<gene>
    <name evidence="2" type="ORF">H9630_18595</name>
</gene>
<evidence type="ECO:0000256" key="1">
    <source>
        <dbReference type="SAM" id="Phobius"/>
    </source>
</evidence>
<keyword evidence="1" id="KW-1133">Transmembrane helix</keyword>
<dbReference type="RefSeq" id="WP_191716965.1">
    <property type="nucleotide sequence ID" value="NZ_JACSPU010000012.1"/>
</dbReference>
<accession>A0ABR8WIE2</accession>
<keyword evidence="3" id="KW-1185">Reference proteome</keyword>
<evidence type="ECO:0000313" key="2">
    <source>
        <dbReference type="EMBL" id="MBD8016816.1"/>
    </source>
</evidence>
<dbReference type="Proteomes" id="UP000658980">
    <property type="component" value="Unassembled WGS sequence"/>
</dbReference>
<evidence type="ECO:0000313" key="3">
    <source>
        <dbReference type="Proteomes" id="UP000658980"/>
    </source>
</evidence>
<feature type="transmembrane region" description="Helical" evidence="1">
    <location>
        <begin position="20"/>
        <end position="39"/>
    </location>
</feature>
<protein>
    <submittedName>
        <fullName evidence="2">Uncharacterized protein</fullName>
    </submittedName>
</protein>
<comment type="caution">
    <text evidence="2">The sequence shown here is derived from an EMBL/GenBank/DDBJ whole genome shotgun (WGS) entry which is preliminary data.</text>
</comment>
<keyword evidence="1" id="KW-0472">Membrane</keyword>
<organism evidence="2 3">
    <name type="scientific">Planococcus wigleyi</name>
    <dbReference type="NCBI Taxonomy" id="2762216"/>
    <lineage>
        <taxon>Bacteria</taxon>
        <taxon>Bacillati</taxon>
        <taxon>Bacillota</taxon>
        <taxon>Bacilli</taxon>
        <taxon>Bacillales</taxon>
        <taxon>Caryophanaceae</taxon>
        <taxon>Planococcus</taxon>
    </lineage>
</organism>
<proteinExistence type="predicted"/>
<keyword evidence="1" id="KW-0812">Transmembrane</keyword>
<reference evidence="2 3" key="1">
    <citation type="submission" date="2020-08" db="EMBL/GenBank/DDBJ databases">
        <title>A Genomic Blueprint of the Chicken Gut Microbiome.</title>
        <authorList>
            <person name="Gilroy R."/>
            <person name="Ravi A."/>
            <person name="Getino M."/>
            <person name="Pursley I."/>
            <person name="Horton D.L."/>
            <person name="Alikhan N.-F."/>
            <person name="Baker D."/>
            <person name="Gharbi K."/>
            <person name="Hall N."/>
            <person name="Watson M."/>
            <person name="Adriaenssens E.M."/>
            <person name="Foster-Nyarko E."/>
            <person name="Jarju S."/>
            <person name="Secka A."/>
            <person name="Antonio M."/>
            <person name="Oren A."/>
            <person name="Chaudhuri R."/>
            <person name="La Ragione R.M."/>
            <person name="Hildebrand F."/>
            <person name="Pallen M.J."/>
        </authorList>
    </citation>
    <scope>NUCLEOTIDE SEQUENCE [LARGE SCALE GENOMIC DNA]</scope>
    <source>
        <strain evidence="2 3">Sa1BUA13</strain>
    </source>
</reference>
<sequence length="47" mass="5279">MVQNVRKGALLNYWSDVAKYGLGTAVFIVPVYLVIKFLFSLMGVEMP</sequence>